<sequence>MKPSSDIDMYSLIGPDIVVSRLARRWAVEPPAEPWYVTKDPRRPVDSSMGSSRLIHRSPDLTRIRCSAATRRAH</sequence>
<dbReference type="Proteomes" id="UP001500325">
    <property type="component" value="Unassembled WGS sequence"/>
</dbReference>
<comment type="caution">
    <text evidence="1">The sequence shown here is derived from an EMBL/GenBank/DDBJ whole genome shotgun (WGS) entry which is preliminary data.</text>
</comment>
<proteinExistence type="predicted"/>
<keyword evidence="2" id="KW-1185">Reference proteome</keyword>
<evidence type="ECO:0008006" key="3">
    <source>
        <dbReference type="Google" id="ProtNLM"/>
    </source>
</evidence>
<evidence type="ECO:0000313" key="2">
    <source>
        <dbReference type="Proteomes" id="UP001500325"/>
    </source>
</evidence>
<gene>
    <name evidence="1" type="ORF">GCM10023215_62310</name>
</gene>
<reference evidence="2" key="1">
    <citation type="journal article" date="2019" name="Int. J. Syst. Evol. Microbiol.">
        <title>The Global Catalogue of Microorganisms (GCM) 10K type strain sequencing project: providing services to taxonomists for standard genome sequencing and annotation.</title>
        <authorList>
            <consortium name="The Broad Institute Genomics Platform"/>
            <consortium name="The Broad Institute Genome Sequencing Center for Infectious Disease"/>
            <person name="Wu L."/>
            <person name="Ma J."/>
        </authorList>
    </citation>
    <scope>NUCLEOTIDE SEQUENCE [LARGE SCALE GENOMIC DNA]</scope>
    <source>
        <strain evidence="2">JCM 18055</strain>
    </source>
</reference>
<name>A0ABP8XMT2_9PSEU</name>
<protein>
    <recommendedName>
        <fullName evidence="3">Nucleotidyltransferase-like protein</fullName>
    </recommendedName>
</protein>
<dbReference type="EMBL" id="BAABIC010000032">
    <property type="protein sequence ID" value="GAA4711517.1"/>
    <property type="molecule type" value="Genomic_DNA"/>
</dbReference>
<evidence type="ECO:0000313" key="1">
    <source>
        <dbReference type="EMBL" id="GAA4711517.1"/>
    </source>
</evidence>
<organism evidence="1 2">
    <name type="scientific">Pseudonocardia yuanmonensis</name>
    <dbReference type="NCBI Taxonomy" id="1095914"/>
    <lineage>
        <taxon>Bacteria</taxon>
        <taxon>Bacillati</taxon>
        <taxon>Actinomycetota</taxon>
        <taxon>Actinomycetes</taxon>
        <taxon>Pseudonocardiales</taxon>
        <taxon>Pseudonocardiaceae</taxon>
        <taxon>Pseudonocardia</taxon>
    </lineage>
</organism>
<accession>A0ABP8XMT2</accession>